<dbReference type="InterPro" id="IPR011059">
    <property type="entry name" value="Metal-dep_hydrolase_composite"/>
</dbReference>
<dbReference type="Pfam" id="PF07969">
    <property type="entry name" value="Amidohydro_3"/>
    <property type="match status" value="1"/>
</dbReference>
<name>A0A2T3HPX5_9SPHI</name>
<dbReference type="Gene3D" id="2.30.40.10">
    <property type="entry name" value="Urease, subunit C, domain 1"/>
    <property type="match status" value="1"/>
</dbReference>
<dbReference type="GO" id="GO:0005829">
    <property type="term" value="C:cytosol"/>
    <property type="evidence" value="ECO:0007669"/>
    <property type="project" value="TreeGrafter"/>
</dbReference>
<dbReference type="RefSeq" id="WP_107214572.1">
    <property type="nucleotide sequence ID" value="NZ_KZ686268.1"/>
</dbReference>
<dbReference type="SUPFAM" id="SSF51338">
    <property type="entry name" value="Composite domain of metallo-dependent hydrolases"/>
    <property type="match status" value="1"/>
</dbReference>
<dbReference type="PANTHER" id="PTHR11647">
    <property type="entry name" value="HYDRANTOINASE/DIHYDROPYRIMIDINASE FAMILY MEMBER"/>
    <property type="match status" value="1"/>
</dbReference>
<sequence length="529" mass="58521">MRKTALTILFAACTWCTYAQQQFDILIKNGRIIDGSGNPWFYGNLGITGGKIMAVGKLPGASAKNILDASGLVVAPGFIDVHTHIEDDERRQPTADNFIFDGVTTVITGNCGSSENDLGSYFRFIDSLRLSVNVASFIGHNNIRQAAMGMAMREPTAEELDRMRNHVARAMKDGAVGLSTGLIYTPGTYSKPQEIIELAKVAAGFGGIYTSHMRSEADKVFEAIDETINIGRQARMPVEISHFKVGKPNWGRTAEMIKKVEDARLEGIEVTVDQYPYTASSTGLSSIVPSWALADGADSLRARLRNPAIYKKLEAEMTADLKRRQRKNFDYAMVANYGPDTTLNGKSIMEINKRWGRKSKPANEIRTILDMMEKGGAQMVFHGMDEQDVEKIMQYPYTMIASDASIRVWNQGVPHPRGYGSNARVLGRYVREKKVIRLEDAIRKMTSLPAQKMELGDRGLLKPGMAADVVVFDPATVTDRSVYEKPHQYSTGFRYVLVNGEVTLAGEHHTGKRAGIVLHGPGYLKQDQK</sequence>
<dbReference type="GO" id="GO:0016812">
    <property type="term" value="F:hydrolase activity, acting on carbon-nitrogen (but not peptide) bonds, in cyclic amides"/>
    <property type="evidence" value="ECO:0007669"/>
    <property type="project" value="TreeGrafter"/>
</dbReference>
<evidence type="ECO:0000256" key="1">
    <source>
        <dbReference type="SAM" id="SignalP"/>
    </source>
</evidence>
<evidence type="ECO:0000313" key="4">
    <source>
        <dbReference type="Proteomes" id="UP000240912"/>
    </source>
</evidence>
<accession>A0A2T3HPX5</accession>
<reference evidence="3 4" key="1">
    <citation type="submission" date="2018-03" db="EMBL/GenBank/DDBJ databases">
        <authorList>
            <person name="Keele B.F."/>
        </authorList>
    </citation>
    <scope>NUCLEOTIDE SEQUENCE [LARGE SCALE GENOMIC DNA]</scope>
    <source>
        <strain evidence="3 4">YL28-9</strain>
    </source>
</reference>
<dbReference type="InterPro" id="IPR013108">
    <property type="entry name" value="Amidohydro_3"/>
</dbReference>
<gene>
    <name evidence="3" type="ORF">C7T94_07170</name>
</gene>
<dbReference type="Gene3D" id="3.30.1490.130">
    <property type="entry name" value="D-aminoacylase. Domain 3"/>
    <property type="match status" value="1"/>
</dbReference>
<dbReference type="InterPro" id="IPR032466">
    <property type="entry name" value="Metal_Hydrolase"/>
</dbReference>
<feature type="chain" id="PRO_5015630011" evidence="1">
    <location>
        <begin position="20"/>
        <end position="529"/>
    </location>
</feature>
<dbReference type="AlphaFoldDB" id="A0A2T3HPX5"/>
<dbReference type="Proteomes" id="UP000240912">
    <property type="component" value="Unassembled WGS sequence"/>
</dbReference>
<dbReference type="SUPFAM" id="SSF51556">
    <property type="entry name" value="Metallo-dependent hydrolases"/>
    <property type="match status" value="1"/>
</dbReference>
<dbReference type="OrthoDB" id="9775607at2"/>
<protein>
    <submittedName>
        <fullName evidence="3">Aminoacylase</fullName>
    </submittedName>
</protein>
<dbReference type="InterPro" id="IPR050378">
    <property type="entry name" value="Metallo-dep_Hydrolases_sf"/>
</dbReference>
<evidence type="ECO:0000259" key="2">
    <source>
        <dbReference type="Pfam" id="PF07969"/>
    </source>
</evidence>
<proteinExistence type="predicted"/>
<feature type="signal peptide" evidence="1">
    <location>
        <begin position="1"/>
        <end position="19"/>
    </location>
</feature>
<keyword evidence="4" id="KW-1185">Reference proteome</keyword>
<dbReference type="PANTHER" id="PTHR11647:SF1">
    <property type="entry name" value="COLLAPSIN RESPONSE MEDIATOR PROTEIN"/>
    <property type="match status" value="1"/>
</dbReference>
<dbReference type="InterPro" id="IPR023100">
    <property type="entry name" value="D-aminoacylase_insert_dom_sf"/>
</dbReference>
<dbReference type="EMBL" id="PYLS01000004">
    <property type="protein sequence ID" value="PST84476.1"/>
    <property type="molecule type" value="Genomic_DNA"/>
</dbReference>
<dbReference type="CDD" id="cd01297">
    <property type="entry name" value="D-aminoacylase"/>
    <property type="match status" value="1"/>
</dbReference>
<keyword evidence="1" id="KW-0732">Signal</keyword>
<comment type="caution">
    <text evidence="3">The sequence shown here is derived from an EMBL/GenBank/DDBJ whole genome shotgun (WGS) entry which is preliminary data.</text>
</comment>
<dbReference type="Gene3D" id="3.20.20.140">
    <property type="entry name" value="Metal-dependent hydrolases"/>
    <property type="match status" value="1"/>
</dbReference>
<evidence type="ECO:0000313" key="3">
    <source>
        <dbReference type="EMBL" id="PST84476.1"/>
    </source>
</evidence>
<dbReference type="GO" id="GO:0016811">
    <property type="term" value="F:hydrolase activity, acting on carbon-nitrogen (but not peptide) bonds, in linear amides"/>
    <property type="evidence" value="ECO:0007669"/>
    <property type="project" value="InterPro"/>
</dbReference>
<organism evidence="3 4">
    <name type="scientific">Pedobacter yulinensis</name>
    <dbReference type="NCBI Taxonomy" id="2126353"/>
    <lineage>
        <taxon>Bacteria</taxon>
        <taxon>Pseudomonadati</taxon>
        <taxon>Bacteroidota</taxon>
        <taxon>Sphingobacteriia</taxon>
        <taxon>Sphingobacteriales</taxon>
        <taxon>Sphingobacteriaceae</taxon>
        <taxon>Pedobacter</taxon>
    </lineage>
</organism>
<feature type="domain" description="Amidohydrolase 3" evidence="2">
    <location>
        <begin position="66"/>
        <end position="503"/>
    </location>
</feature>